<dbReference type="AlphaFoldDB" id="A0A6F8VG62"/>
<feature type="transmembrane region" description="Helical" evidence="6">
    <location>
        <begin position="305"/>
        <end position="324"/>
    </location>
</feature>
<dbReference type="EMBL" id="AP022853">
    <property type="protein sequence ID" value="BCB28708.1"/>
    <property type="molecule type" value="Genomic_DNA"/>
</dbReference>
<feature type="transmembrane region" description="Helical" evidence="6">
    <location>
        <begin position="12"/>
        <end position="31"/>
    </location>
</feature>
<evidence type="ECO:0000256" key="1">
    <source>
        <dbReference type="ARBA" id="ARBA00004651"/>
    </source>
</evidence>
<dbReference type="GO" id="GO:0005886">
    <property type="term" value="C:plasma membrane"/>
    <property type="evidence" value="ECO:0007669"/>
    <property type="project" value="UniProtKB-SubCell"/>
</dbReference>
<feature type="transmembrane region" description="Helical" evidence="6">
    <location>
        <begin position="184"/>
        <end position="203"/>
    </location>
</feature>
<accession>A0A6F8VG62</accession>
<name>A0A6F8VG62_9PROT</name>
<keyword evidence="3 6" id="KW-0812">Transmembrane</keyword>
<dbReference type="InterPro" id="IPR050833">
    <property type="entry name" value="Poly_Biosynth_Transport"/>
</dbReference>
<feature type="transmembrane region" description="Helical" evidence="6">
    <location>
        <begin position="119"/>
        <end position="138"/>
    </location>
</feature>
<dbReference type="Pfam" id="PF01943">
    <property type="entry name" value="Polysacc_synt"/>
    <property type="match status" value="1"/>
</dbReference>
<evidence type="ECO:0000313" key="8">
    <source>
        <dbReference type="Proteomes" id="UP000502260"/>
    </source>
</evidence>
<evidence type="ECO:0000313" key="7">
    <source>
        <dbReference type="EMBL" id="BCB28708.1"/>
    </source>
</evidence>
<feature type="transmembrane region" description="Helical" evidence="6">
    <location>
        <begin position="159"/>
        <end position="178"/>
    </location>
</feature>
<evidence type="ECO:0000256" key="4">
    <source>
        <dbReference type="ARBA" id="ARBA00022989"/>
    </source>
</evidence>
<dbReference type="Proteomes" id="UP000502260">
    <property type="component" value="Chromosome"/>
</dbReference>
<feature type="transmembrane region" description="Helical" evidence="6">
    <location>
        <begin position="261"/>
        <end position="284"/>
    </location>
</feature>
<dbReference type="RefSeq" id="WP_173068547.1">
    <property type="nucleotide sequence ID" value="NZ_AP022853.1"/>
</dbReference>
<dbReference type="PANTHER" id="PTHR30250:SF26">
    <property type="entry name" value="PSMA PROTEIN"/>
    <property type="match status" value="1"/>
</dbReference>
<keyword evidence="5 6" id="KW-0472">Membrane</keyword>
<feature type="transmembrane region" description="Helical" evidence="6">
    <location>
        <begin position="223"/>
        <end position="241"/>
    </location>
</feature>
<evidence type="ECO:0000256" key="3">
    <source>
        <dbReference type="ARBA" id="ARBA00022692"/>
    </source>
</evidence>
<feature type="transmembrane region" description="Helical" evidence="6">
    <location>
        <begin position="400"/>
        <end position="420"/>
    </location>
</feature>
<feature type="transmembrane region" description="Helical" evidence="6">
    <location>
        <begin position="37"/>
        <end position="57"/>
    </location>
</feature>
<evidence type="ECO:0000256" key="6">
    <source>
        <dbReference type="SAM" id="Phobius"/>
    </source>
</evidence>
<dbReference type="PANTHER" id="PTHR30250">
    <property type="entry name" value="PST FAMILY PREDICTED COLANIC ACID TRANSPORTER"/>
    <property type="match status" value="1"/>
</dbReference>
<gene>
    <name evidence="7" type="primary">wzx</name>
    <name evidence="7" type="ORF">SKTS_35940</name>
</gene>
<sequence length="507" mass="55743">MSVKRNVLSNYLGQGWSAVMGLAFVPLYIKYLGIEAYGLIGLFAVMQAWLSLLDLGMTPTLGREMARFTAGAHTAKSIRDLLRSLEIVCFGLALLIGLVIWAASDWLANAWLHGERLPVHVIAQSLTIMALVAALRFCEGIYRSALMGLQKQVWYNGTQALISTLRYGGALSILVLYSPTIEAFFYWQALVSLLSLIVFSSKLQSILPRSEVPAAFSRKALTAIWRFAGGMMGITFLKLMLTQVDKVLLSRLLSLENFGYYTLAATVSTVLFSLIGPVTQAIYPRMVQLVVEGNQSKVIALYHQAAQLVTVLTSSGLLLLVFFAENVIYIWSGDIELSKNVGPILSILALGSFLNGLMWMPYQCQLAHGWVKLGVGINAVAVSILIPAILWLVPKYGAMGAAWIWVALNAAYVLVGIQFMHLKLFPTEKWRWYGTDVILPLLGPLVVLIAAYLVKPSGSASRIEWFLFLISSGTLAFAASIMLAKHTRRQLSKVFSILIIKSKALIS</sequence>
<evidence type="ECO:0000256" key="2">
    <source>
        <dbReference type="ARBA" id="ARBA00022475"/>
    </source>
</evidence>
<evidence type="ECO:0000256" key="5">
    <source>
        <dbReference type="ARBA" id="ARBA00023136"/>
    </source>
</evidence>
<keyword evidence="4 6" id="KW-1133">Transmembrane helix</keyword>
<proteinExistence type="predicted"/>
<reference evidence="8" key="1">
    <citation type="submission" date="2020-03" db="EMBL/GenBank/DDBJ databases">
        <title>Complete genome sequence of sulfur-oxidizing bacterium skT11.</title>
        <authorList>
            <person name="Kanda M."/>
            <person name="Kojima H."/>
            <person name="Fukui M."/>
        </authorList>
    </citation>
    <scope>NUCLEOTIDE SEQUENCE [LARGE SCALE GENOMIC DNA]</scope>
    <source>
        <strain evidence="8">skT11</strain>
    </source>
</reference>
<feature type="transmembrane region" description="Helical" evidence="6">
    <location>
        <begin position="344"/>
        <end position="362"/>
    </location>
</feature>
<dbReference type="KEGG" id="slac:SKTS_35940"/>
<keyword evidence="8" id="KW-1185">Reference proteome</keyword>
<dbReference type="InterPro" id="IPR002797">
    <property type="entry name" value="Polysacc_synth"/>
</dbReference>
<feature type="transmembrane region" description="Helical" evidence="6">
    <location>
        <begin position="465"/>
        <end position="484"/>
    </location>
</feature>
<protein>
    <submittedName>
        <fullName evidence="7">Polysaccharide biosynthesis protein</fullName>
    </submittedName>
</protein>
<feature type="transmembrane region" description="Helical" evidence="6">
    <location>
        <begin position="432"/>
        <end position="453"/>
    </location>
</feature>
<organism evidence="7 8">
    <name type="scientific">Sulfurimicrobium lacus</name>
    <dbReference type="NCBI Taxonomy" id="2715678"/>
    <lineage>
        <taxon>Bacteria</taxon>
        <taxon>Pseudomonadati</taxon>
        <taxon>Pseudomonadota</taxon>
        <taxon>Betaproteobacteria</taxon>
        <taxon>Nitrosomonadales</taxon>
        <taxon>Sulfuricellaceae</taxon>
        <taxon>Sulfurimicrobium</taxon>
    </lineage>
</organism>
<comment type="subcellular location">
    <subcellularLocation>
        <location evidence="1">Cell membrane</location>
        <topology evidence="1">Multi-pass membrane protein</topology>
    </subcellularLocation>
</comment>
<keyword evidence="2" id="KW-1003">Cell membrane</keyword>
<feature type="transmembrane region" description="Helical" evidence="6">
    <location>
        <begin position="374"/>
        <end position="394"/>
    </location>
</feature>
<feature type="transmembrane region" description="Helical" evidence="6">
    <location>
        <begin position="85"/>
        <end position="104"/>
    </location>
</feature>